<comment type="caution">
    <text evidence="4">The sequence shown here is derived from an EMBL/GenBank/DDBJ whole genome shotgun (WGS) entry which is preliminary data.</text>
</comment>
<dbReference type="VEuPathDB" id="CryptoDB:cand_016720"/>
<dbReference type="InterPro" id="IPR029033">
    <property type="entry name" value="His_PPase_superfam"/>
</dbReference>
<gene>
    <name evidence="4" type="ORF">cand_016720</name>
</gene>
<feature type="transmembrane region" description="Helical" evidence="3">
    <location>
        <begin position="7"/>
        <end position="27"/>
    </location>
</feature>
<dbReference type="PANTHER" id="PTHR11567:SF110">
    <property type="entry name" value="2-PHOSPHOXYLOSE PHOSPHATASE 1"/>
    <property type="match status" value="1"/>
</dbReference>
<dbReference type="EMBL" id="LRBS01000034">
    <property type="protein sequence ID" value="OII77512.1"/>
    <property type="molecule type" value="Genomic_DNA"/>
</dbReference>
<keyword evidence="3" id="KW-0812">Transmembrane</keyword>
<dbReference type="InterPro" id="IPR000560">
    <property type="entry name" value="His_Pase_clade-2"/>
</dbReference>
<keyword evidence="2" id="KW-0378">Hydrolase</keyword>
<proteinExistence type="inferred from homology"/>
<dbReference type="InterPro" id="IPR050645">
    <property type="entry name" value="Histidine_acid_phosphatase"/>
</dbReference>
<reference evidence="4 5" key="1">
    <citation type="submission" date="2016-10" db="EMBL/GenBank/DDBJ databases">
        <title>Reductive evolution of mitochondrial metabolism and differential evolution of invasion-related proteins in Cryptosporidium.</title>
        <authorList>
            <person name="Liu S."/>
            <person name="Roellig D.M."/>
            <person name="Guo Y."/>
            <person name="Li N."/>
            <person name="Frace M.A."/>
            <person name="Tang K."/>
            <person name="Zhang L."/>
            <person name="Feng Y."/>
            <person name="Xiao L."/>
        </authorList>
    </citation>
    <scope>NUCLEOTIDE SEQUENCE [LARGE SCALE GENOMIC DNA]</scope>
    <source>
        <strain evidence="4">30847</strain>
    </source>
</reference>
<dbReference type="GeneID" id="92365857"/>
<name>A0A1J4MTK2_9CRYT</name>
<dbReference type="Pfam" id="PF00328">
    <property type="entry name" value="His_Phos_2"/>
    <property type="match status" value="1"/>
</dbReference>
<dbReference type="PANTHER" id="PTHR11567">
    <property type="entry name" value="ACID PHOSPHATASE-RELATED"/>
    <property type="match status" value="1"/>
</dbReference>
<evidence type="ECO:0000313" key="5">
    <source>
        <dbReference type="Proteomes" id="UP000186804"/>
    </source>
</evidence>
<keyword evidence="3" id="KW-1133">Transmembrane helix</keyword>
<dbReference type="SUPFAM" id="SSF53254">
    <property type="entry name" value="Phosphoglycerate mutase-like"/>
    <property type="match status" value="1"/>
</dbReference>
<sequence>MLKKSTFISLIVIINLYPILCLDHLNWDYLKYQDIFFKIKQLESLYYTSKHDCESKGLCPEYFPLCSDLSQFENIRKIPVLKPSTMKKYGSEIELLQVQTIIRHGARTPTRLHKCWEGMSQSWNCDDLVATIQASAHDLYNKTKTLEFSKHYDIRQSENNLNGTCQMGQLLLEGYLQQRLNGQLIANAYFPTNFKDSLVVGKPLKLERNLKLRNNPDFSKEIFVRSSDMQRTTLSAAALITSLIEQVVGENETFNLYQRFPLHMMDMQSDYLFANANVENITEDLRAALHSKEYYDQIVKHQSLYKELALLVKTPHLEDLWPGDIMDCIMTSICTGNSNRLPLGFLQDNLLNRTIHAIEEELATIYSWDNSKLSKAEMARLLYDIRDYLIKAIIDNEIKRDNTEYLRNKCRKLYVDNNSIEYILGIICDELDSLTIYPEKKTWVPKFILWSGHDTTIIPTMAAIKVWDRKWPPYASSFIIELYRGSENEILNIDPDIYTDEYHHDNKEPYQLDKNLPYFMRLLYNGKVITHNLNGCQYQELCPVSNFFKETNFVKQINNRLVKSASEGLNNTDLYLGNLSHIRQNNSEYKSIPLKTSLSTNLISSPNISVIWFIGGIVTATMIFQIAKIIKRSVPFLNRSNSGATVDNYQAL</sequence>
<evidence type="ECO:0000256" key="2">
    <source>
        <dbReference type="ARBA" id="ARBA00022801"/>
    </source>
</evidence>
<dbReference type="AlphaFoldDB" id="A0A1J4MTK2"/>
<dbReference type="Gene3D" id="3.40.50.1240">
    <property type="entry name" value="Phosphoglycerate mutase-like"/>
    <property type="match status" value="1"/>
</dbReference>
<evidence type="ECO:0000313" key="4">
    <source>
        <dbReference type="EMBL" id="OII77512.1"/>
    </source>
</evidence>
<organism evidence="4 5">
    <name type="scientific">Cryptosporidium andersoni</name>
    <dbReference type="NCBI Taxonomy" id="117008"/>
    <lineage>
        <taxon>Eukaryota</taxon>
        <taxon>Sar</taxon>
        <taxon>Alveolata</taxon>
        <taxon>Apicomplexa</taxon>
        <taxon>Conoidasida</taxon>
        <taxon>Coccidia</taxon>
        <taxon>Eucoccidiorida</taxon>
        <taxon>Eimeriorina</taxon>
        <taxon>Cryptosporidiidae</taxon>
        <taxon>Cryptosporidium</taxon>
    </lineage>
</organism>
<evidence type="ECO:0000256" key="3">
    <source>
        <dbReference type="SAM" id="Phobius"/>
    </source>
</evidence>
<dbReference type="InterPro" id="IPR033379">
    <property type="entry name" value="Acid_Pase_AS"/>
</dbReference>
<dbReference type="Proteomes" id="UP000186804">
    <property type="component" value="Unassembled WGS sequence"/>
</dbReference>
<dbReference type="PROSITE" id="PS00616">
    <property type="entry name" value="HIS_ACID_PHOSPHAT_1"/>
    <property type="match status" value="1"/>
</dbReference>
<accession>A0A1J4MTK2</accession>
<keyword evidence="3" id="KW-0472">Membrane</keyword>
<protein>
    <submittedName>
        <fullName evidence="4">Histidine acid phosphatase</fullName>
    </submittedName>
</protein>
<dbReference type="GO" id="GO:0016791">
    <property type="term" value="F:phosphatase activity"/>
    <property type="evidence" value="ECO:0007669"/>
    <property type="project" value="TreeGrafter"/>
</dbReference>
<dbReference type="RefSeq" id="XP_067069358.1">
    <property type="nucleotide sequence ID" value="XM_067211906.1"/>
</dbReference>
<feature type="transmembrane region" description="Helical" evidence="3">
    <location>
        <begin position="610"/>
        <end position="630"/>
    </location>
</feature>
<keyword evidence="5" id="KW-1185">Reference proteome</keyword>
<evidence type="ECO:0000256" key="1">
    <source>
        <dbReference type="ARBA" id="ARBA00005375"/>
    </source>
</evidence>
<comment type="similarity">
    <text evidence="1">Belongs to the histidine acid phosphatase family.</text>
</comment>
<dbReference type="OrthoDB" id="10257284at2759"/>